<keyword evidence="2" id="KW-0472">Membrane</keyword>
<reference evidence="4 5" key="1">
    <citation type="journal article" date="2023" name="IMA Fungus">
        <title>Comparative genomic study of the Penicillium genus elucidates a diverse pangenome and 15 lateral gene transfer events.</title>
        <authorList>
            <person name="Petersen C."/>
            <person name="Sorensen T."/>
            <person name="Nielsen M.R."/>
            <person name="Sondergaard T.E."/>
            <person name="Sorensen J.L."/>
            <person name="Fitzpatrick D.A."/>
            <person name="Frisvad J.C."/>
            <person name="Nielsen K.L."/>
        </authorList>
    </citation>
    <scope>NUCLEOTIDE SEQUENCE [LARGE SCALE GENOMIC DNA]</scope>
    <source>
        <strain evidence="4 5">IBT 35679</strain>
    </source>
</reference>
<evidence type="ECO:0000313" key="5">
    <source>
        <dbReference type="Proteomes" id="UP001220324"/>
    </source>
</evidence>
<feature type="region of interest" description="Disordered" evidence="1">
    <location>
        <begin position="553"/>
        <end position="572"/>
    </location>
</feature>
<gene>
    <name evidence="4" type="ORF">N7494_001636</name>
</gene>
<name>A0AAD6D250_9EURO</name>
<dbReference type="Proteomes" id="UP001220324">
    <property type="component" value="Unassembled WGS sequence"/>
</dbReference>
<dbReference type="PANTHER" id="PTHR37544">
    <property type="entry name" value="SPRAY-RELATED"/>
    <property type="match status" value="1"/>
</dbReference>
<keyword evidence="5" id="KW-1185">Reference proteome</keyword>
<comment type="caution">
    <text evidence="4">The sequence shown here is derived from an EMBL/GenBank/DDBJ whole genome shotgun (WGS) entry which is preliminary data.</text>
</comment>
<protein>
    <submittedName>
        <fullName evidence="4">Uncharacterized protein</fullName>
    </submittedName>
</protein>
<accession>A0AAD6D250</accession>
<dbReference type="PANTHER" id="PTHR37544:SF3">
    <property type="entry name" value="SPRAY"/>
    <property type="match status" value="1"/>
</dbReference>
<sequence>MGILSCVALALCLITFLLWWRSANNYGLGTDDGSAALLFGWRYSPTMIVVIYVQLTAMLFDDVKRTEPFARLARPEGAKASNSILHTPGPWWTALYDGFSKKKNGRRSWILICASFVNILGFLAISPLSSAYLYSEDLDVPQTTDFFQLAPLSDSPLPIDADRTTHFRTIANLLQNVSTSPWITDNYTILPFWPADLQDEPINSLPTSSTQTWKGETTMFRSELSCTEMTVEAQANSSISFEKGQAAQDAISVMWSSPSGCKYGLEVVERAFLIGGGSWSNTSTFFYPEDIMTVDQKSSRVNHTTECDGQEVIVVTESWASSKGLYSAHLCDTKYYMANITASVALDGDEPEISFNESDYEQNKVTIPETLFNATQFRDQVLNAEWPTYMISIIWSDTALLGGAGILLGALYNYNMTELVRDPNMITSAGKARQRFFGEVLQSALTQNGASQKVSMQGQVNSVETRVVVQSGAAIALGILFAISFLLVVTVWWLSQLRKRPLNLQRDPATVVGVAYLIAQNPRTRSGFQCLRQPSSNELQKRLDGELFYTDSSGLSKSSPDTAREHESPQSKNGTPFILRLPALIILVTLFALVITGVAVLYHYAESYRLYGKAFVYEIQLSMFGSDISSIAPFSMIPTVIATLLGLWWGAIDGDFRRLQPFLAMSDRNPPYKKGVDLSYQTSYWFWAAGKAVFNKHWMLFLVTLGSTLSPVYTTSMSALFDRGAGNILQPVTLERQLEVRDIPFVFETQQAFLGTSSDTYTAVILEELFQNISSYWMYTATIQLALNGSQPAWSKDGWSFVPLDLSNITSAKSLSTLGASTADDTSSDPGTNVTFETPAIRGRIQCSQPSVQILANVSNWLTMVDLSNHTIYNKSTIPTGLEGGYQLGNKFDSLQYPSVITPLSASQNWTECPGCTTVFANPSEIICCGNGSADSRLGEVGVGYWSPNEEISTWSPRLWQRNFTAKWFHGEAATGIKVNDDEVDLSVTDPYLLFSEPPSMSLFNCEPIVEMANAKITVNPTNGEIQTFDILSTPETVSEPWSDNFLPHNSSYTKMRESTTYYNVTLSYGRLFMAALLTSADTLHIGGAAHSLGYTIEDLDDNTYNIRDEMNGLNMDFMTYAMYTMAGKDPTALLDPETFTQLAEKTYTTFFQHFVSNNVSMETGGWAYQKVNASLPSDIGPVIDWSAYYLSGRTVSKYQDVNPISHTNRTVSAHISQRVELLQMNAVAVWLSIGIMGWLILTTIVVAILHRRYFGSLVRNVECLGDVLVLISGSANFLQVVREIESGKLLAGDYEGLRTRLGWFVDEDGGLRWGIEMEESYGEGPGVHWVSEPEFSKERNSTWNVRDGEENI</sequence>
<proteinExistence type="predicted"/>
<feature type="transmembrane region" description="Helical" evidence="2">
    <location>
        <begin position="109"/>
        <end position="134"/>
    </location>
</feature>
<feature type="transmembrane region" description="Helical" evidence="2">
    <location>
        <begin position="39"/>
        <end position="60"/>
    </location>
</feature>
<organism evidence="4 5">
    <name type="scientific">Penicillium frequentans</name>
    <dbReference type="NCBI Taxonomy" id="3151616"/>
    <lineage>
        <taxon>Eukaryota</taxon>
        <taxon>Fungi</taxon>
        <taxon>Dikarya</taxon>
        <taxon>Ascomycota</taxon>
        <taxon>Pezizomycotina</taxon>
        <taxon>Eurotiomycetes</taxon>
        <taxon>Eurotiomycetidae</taxon>
        <taxon>Eurotiales</taxon>
        <taxon>Aspergillaceae</taxon>
        <taxon>Penicillium</taxon>
    </lineage>
</organism>
<keyword evidence="2" id="KW-1133">Transmembrane helix</keyword>
<feature type="chain" id="PRO_5041943088" evidence="3">
    <location>
        <begin position="26"/>
        <end position="1353"/>
    </location>
</feature>
<feature type="signal peptide" evidence="3">
    <location>
        <begin position="1"/>
        <end position="25"/>
    </location>
</feature>
<dbReference type="InterPro" id="IPR021840">
    <property type="entry name" value="DUF3433"/>
</dbReference>
<evidence type="ECO:0000256" key="1">
    <source>
        <dbReference type="SAM" id="MobiDB-lite"/>
    </source>
</evidence>
<dbReference type="EMBL" id="JAQIZZ010000002">
    <property type="protein sequence ID" value="KAJ5552258.1"/>
    <property type="molecule type" value="Genomic_DNA"/>
</dbReference>
<feature type="transmembrane region" description="Helical" evidence="2">
    <location>
        <begin position="631"/>
        <end position="652"/>
    </location>
</feature>
<feature type="transmembrane region" description="Helical" evidence="2">
    <location>
        <begin position="472"/>
        <end position="494"/>
    </location>
</feature>
<feature type="transmembrane region" description="Helical" evidence="2">
    <location>
        <begin position="698"/>
        <end position="721"/>
    </location>
</feature>
<keyword evidence="2" id="KW-0812">Transmembrane</keyword>
<evidence type="ECO:0000313" key="4">
    <source>
        <dbReference type="EMBL" id="KAJ5552258.1"/>
    </source>
</evidence>
<evidence type="ECO:0000256" key="2">
    <source>
        <dbReference type="SAM" id="Phobius"/>
    </source>
</evidence>
<feature type="transmembrane region" description="Helical" evidence="2">
    <location>
        <begin position="581"/>
        <end position="605"/>
    </location>
</feature>
<keyword evidence="3" id="KW-0732">Signal</keyword>
<evidence type="ECO:0000256" key="3">
    <source>
        <dbReference type="SAM" id="SignalP"/>
    </source>
</evidence>
<dbReference type="Pfam" id="PF11915">
    <property type="entry name" value="DUF3433"/>
    <property type="match status" value="2"/>
</dbReference>
<feature type="transmembrane region" description="Helical" evidence="2">
    <location>
        <begin position="1228"/>
        <end position="1250"/>
    </location>
</feature>